<keyword evidence="2" id="KW-1133">Transmembrane helix</keyword>
<name>A0A1P8KNB0_9BACT</name>
<evidence type="ECO:0000313" key="4">
    <source>
        <dbReference type="Proteomes" id="UP000186074"/>
    </source>
</evidence>
<dbReference type="EMBL" id="CP019070">
    <property type="protein sequence ID" value="APW66057.1"/>
    <property type="molecule type" value="Genomic_DNA"/>
</dbReference>
<evidence type="ECO:0000313" key="3">
    <source>
        <dbReference type="EMBL" id="APW66057.1"/>
    </source>
</evidence>
<dbReference type="OrthoDB" id="5349001at2"/>
<organism evidence="3 4">
    <name type="scientific">Poseidonibacter parvus</name>
    <dbReference type="NCBI Taxonomy" id="1850254"/>
    <lineage>
        <taxon>Bacteria</taxon>
        <taxon>Pseudomonadati</taxon>
        <taxon>Campylobacterota</taxon>
        <taxon>Epsilonproteobacteria</taxon>
        <taxon>Campylobacterales</taxon>
        <taxon>Arcobacteraceae</taxon>
        <taxon>Poseidonibacter</taxon>
    </lineage>
</organism>
<feature type="coiled-coil region" evidence="1">
    <location>
        <begin position="61"/>
        <end position="95"/>
    </location>
</feature>
<evidence type="ECO:0000256" key="2">
    <source>
        <dbReference type="SAM" id="Phobius"/>
    </source>
</evidence>
<keyword evidence="4" id="KW-1185">Reference proteome</keyword>
<keyword evidence="2" id="KW-0812">Transmembrane</keyword>
<dbReference type="RefSeq" id="WP_076087383.1">
    <property type="nucleotide sequence ID" value="NZ_CP019070.1"/>
</dbReference>
<keyword evidence="1" id="KW-0175">Coiled coil</keyword>
<proteinExistence type="predicted"/>
<dbReference type="Proteomes" id="UP000186074">
    <property type="component" value="Chromosome"/>
</dbReference>
<sequence>MNHRGKSFFEDTLIILVVIGILYGLYSFFFSSETNTTKPKNEIVVIEKSTVKENNVDNTTEKIIEKEIKKDENTKESIKENIQETKKDKSEETKNILKTFNEPIIKKEATNITSSDTVESFYKAIEQKIYANISNNIKKETINRFNPLEIRVTILKNGKYEQLTFIKGDRNHFNSIKSSVLEIFPLDINPSIKDKFPRYFRMKVQH</sequence>
<dbReference type="AlphaFoldDB" id="A0A1P8KNB0"/>
<evidence type="ECO:0000256" key="1">
    <source>
        <dbReference type="SAM" id="Coils"/>
    </source>
</evidence>
<accession>A0A1P8KNB0</accession>
<dbReference type="STRING" id="1850254.LPB137_09410"/>
<protein>
    <submittedName>
        <fullName evidence="3">Uncharacterized protein</fullName>
    </submittedName>
</protein>
<keyword evidence="2" id="KW-0472">Membrane</keyword>
<reference evidence="3 4" key="1">
    <citation type="submission" date="2017-01" db="EMBL/GenBank/DDBJ databases">
        <title>Genome sequencing of Arcobacter sp. LPB0137.</title>
        <authorList>
            <person name="Lee G.-W."/>
            <person name="Yi H."/>
        </authorList>
    </citation>
    <scope>NUCLEOTIDE SEQUENCE [LARGE SCALE GENOMIC DNA]</scope>
    <source>
        <strain evidence="3 4">LPB0137</strain>
    </source>
</reference>
<gene>
    <name evidence="3" type="ORF">LPB137_09410</name>
</gene>
<dbReference type="KEGG" id="alp:LPB137_09410"/>
<feature type="transmembrane region" description="Helical" evidence="2">
    <location>
        <begin position="12"/>
        <end position="30"/>
    </location>
</feature>